<dbReference type="EMBL" id="MVBO01000011">
    <property type="protein sequence ID" value="OZJ05677.1"/>
    <property type="molecule type" value="Genomic_DNA"/>
</dbReference>
<dbReference type="GO" id="GO:0006357">
    <property type="term" value="P:regulation of transcription by RNA polymerase II"/>
    <property type="evidence" value="ECO:0007669"/>
    <property type="project" value="InterPro"/>
</dbReference>
<feature type="compositionally biased region" description="Acidic residues" evidence="9">
    <location>
        <begin position="184"/>
        <end position="194"/>
    </location>
</feature>
<reference evidence="10 11" key="1">
    <citation type="journal article" date="2017" name="Mycologia">
        <title>Bifiguratus adelaidae, gen. et sp. nov., a new member of Mucoromycotina in endophytic and soil-dwelling habitats.</title>
        <authorList>
            <person name="Torres-Cruz T.J."/>
            <person name="Billingsley Tobias T.L."/>
            <person name="Almatruk M."/>
            <person name="Hesse C."/>
            <person name="Kuske C.R."/>
            <person name="Desiro A."/>
            <person name="Benucci G.M."/>
            <person name="Bonito G."/>
            <person name="Stajich J.E."/>
            <person name="Dunlap C."/>
            <person name="Arnold A.E."/>
            <person name="Porras-Alfaro A."/>
        </authorList>
    </citation>
    <scope>NUCLEOTIDE SEQUENCE [LARGE SCALE GENOMIC DNA]</scope>
    <source>
        <strain evidence="10 11">AZ0501</strain>
    </source>
</reference>
<dbReference type="AlphaFoldDB" id="A0A261Y4Y4"/>
<evidence type="ECO:0000256" key="7">
    <source>
        <dbReference type="ARBA" id="ARBA00031257"/>
    </source>
</evidence>
<dbReference type="GO" id="GO:0003712">
    <property type="term" value="F:transcription coregulator activity"/>
    <property type="evidence" value="ECO:0007669"/>
    <property type="project" value="InterPro"/>
</dbReference>
<evidence type="ECO:0000256" key="5">
    <source>
        <dbReference type="ARBA" id="ARBA00023163"/>
    </source>
</evidence>
<dbReference type="InterPro" id="IPR019258">
    <property type="entry name" value="Mediator_Med4"/>
</dbReference>
<comment type="function">
    <text evidence="8">Component of the Mediator complex, a coactivator involved in the regulated transcription of nearly all RNA polymerase II-dependent genes. Mediator functions as a bridge to convey information from gene-specific regulatory proteins to the basal RNA polymerase II transcription machinery. Mediator is recruited to promoters by direct interactions with regulatory proteins and serves as a scaffold for the assembly of a functional preinitiation complex with RNA polymerase II and the general transcription factors.</text>
</comment>
<dbReference type="GO" id="GO:0016592">
    <property type="term" value="C:mediator complex"/>
    <property type="evidence" value="ECO:0007669"/>
    <property type="project" value="InterPro"/>
</dbReference>
<evidence type="ECO:0000256" key="4">
    <source>
        <dbReference type="ARBA" id="ARBA00023015"/>
    </source>
</evidence>
<evidence type="ECO:0000313" key="11">
    <source>
        <dbReference type="Proteomes" id="UP000242875"/>
    </source>
</evidence>
<dbReference type="Pfam" id="PF10018">
    <property type="entry name" value="Med4"/>
    <property type="match status" value="1"/>
</dbReference>
<keyword evidence="4 8" id="KW-0805">Transcription regulation</keyword>
<evidence type="ECO:0000256" key="6">
    <source>
        <dbReference type="ARBA" id="ARBA00023242"/>
    </source>
</evidence>
<name>A0A261Y4Y4_9FUNG</name>
<keyword evidence="8" id="KW-0010">Activator</keyword>
<comment type="subcellular location">
    <subcellularLocation>
        <location evidence="1 8">Nucleus</location>
    </subcellularLocation>
</comment>
<protein>
    <recommendedName>
        <fullName evidence="3 8">Mediator of RNA polymerase II transcription subunit 4</fullName>
    </recommendedName>
    <alternativeName>
        <fullName evidence="7 8">Mediator complex subunit 4</fullName>
    </alternativeName>
</protein>
<dbReference type="GO" id="GO:0070847">
    <property type="term" value="C:core mediator complex"/>
    <property type="evidence" value="ECO:0007669"/>
    <property type="project" value="TreeGrafter"/>
</dbReference>
<evidence type="ECO:0000313" key="10">
    <source>
        <dbReference type="EMBL" id="OZJ05677.1"/>
    </source>
</evidence>
<dbReference type="OrthoDB" id="1929813at2759"/>
<evidence type="ECO:0000256" key="9">
    <source>
        <dbReference type="SAM" id="MobiDB-lite"/>
    </source>
</evidence>
<evidence type="ECO:0000256" key="3">
    <source>
        <dbReference type="ARBA" id="ARBA00020629"/>
    </source>
</evidence>
<comment type="caution">
    <text evidence="10">The sequence shown here is derived from an EMBL/GenBank/DDBJ whole genome shotgun (WGS) entry which is preliminary data.</text>
</comment>
<accession>A0A261Y4Y4</accession>
<dbReference type="Proteomes" id="UP000242875">
    <property type="component" value="Unassembled WGS sequence"/>
</dbReference>
<dbReference type="PANTHER" id="PTHR13208:SF2">
    <property type="entry name" value="MEDIATOR OF RNA POLYMERASE II TRANSCRIPTION SUBUNIT 4"/>
    <property type="match status" value="1"/>
</dbReference>
<keyword evidence="5 8" id="KW-0804">Transcription</keyword>
<keyword evidence="11" id="KW-1185">Reference proteome</keyword>
<comment type="subunit">
    <text evidence="8">Component of the Mediator complex.</text>
</comment>
<keyword evidence="6 8" id="KW-0539">Nucleus</keyword>
<evidence type="ECO:0000256" key="8">
    <source>
        <dbReference type="RuleBase" id="RU364141"/>
    </source>
</evidence>
<dbReference type="PANTHER" id="PTHR13208">
    <property type="entry name" value="MEDIATOR OF RNA POLYMERASE II TRANSCRIPTION SUBUNIT 4"/>
    <property type="match status" value="1"/>
</dbReference>
<evidence type="ECO:0000256" key="2">
    <source>
        <dbReference type="ARBA" id="ARBA00009626"/>
    </source>
</evidence>
<gene>
    <name evidence="8" type="primary">MED4</name>
    <name evidence="10" type="ORF">BZG36_01442</name>
</gene>
<organism evidence="10 11">
    <name type="scientific">Bifiguratus adelaidae</name>
    <dbReference type="NCBI Taxonomy" id="1938954"/>
    <lineage>
        <taxon>Eukaryota</taxon>
        <taxon>Fungi</taxon>
        <taxon>Fungi incertae sedis</taxon>
        <taxon>Mucoromycota</taxon>
        <taxon>Mucoromycotina</taxon>
        <taxon>Endogonomycetes</taxon>
        <taxon>Endogonales</taxon>
        <taxon>Endogonales incertae sedis</taxon>
        <taxon>Bifiguratus</taxon>
    </lineage>
</organism>
<proteinExistence type="inferred from homology"/>
<feature type="region of interest" description="Disordered" evidence="9">
    <location>
        <begin position="178"/>
        <end position="224"/>
    </location>
</feature>
<evidence type="ECO:0000256" key="1">
    <source>
        <dbReference type="ARBA" id="ARBA00004123"/>
    </source>
</evidence>
<sequence>MTAATPIRDVIKNILTEYSTLLGRLFESLSHELDGRTVIASEKPAHIMAQIIKLEARLRDAVVEPLQAKIDAVRTEMQDQDAYTRKLAGALYENKVSMEESLSALEGESKALQSGQQANVAFTDVLSYASKLSKYSSAPPNFDPNNPQLALAFEKPYPDEDRIRQGMLYRQYMTSQEASAMLDESSESESEASDTLENIMHGTEPSAEANQALFDLDLNPDLDM</sequence>
<comment type="similarity">
    <text evidence="2 8">Belongs to the Mediator complex subunit 4 family.</text>
</comment>